<comment type="subcellular location">
    <subcellularLocation>
        <location evidence="1">Cell junction</location>
    </subcellularLocation>
</comment>
<dbReference type="SMART" id="SM00459">
    <property type="entry name" value="Sorb"/>
    <property type="match status" value="1"/>
</dbReference>
<sequence>MALLSNARRSLRPPPFGSAPRWGKHSSLKCTPGSWLTLAGLHCAGEEVQVSLTNTSHSFLSSEPHAAARIYVEHISAEPNLERSSVKARNNNTSVRRRQKRQWEGRRSKDGLKLLWCCPCLRQQRHVEVLDHLNGSRIVFSDAGAGGPGHQSPADLTQDVVVISPGLPTPPRSPSHRRSAAERRSSEVNGGGPPVLSFGSYYGQSQSSGAPANGNWSGTAATLPRSARAEERLVKFSGIGPVDETGMPIASRSSVNKPKDWYRSMFRQIHKKAAGKAPA</sequence>
<feature type="domain" description="SoHo" evidence="4">
    <location>
        <begin position="230"/>
        <end position="279"/>
    </location>
</feature>
<protein>
    <recommendedName>
        <fullName evidence="4">SoHo domain-containing protein</fullName>
    </recommendedName>
</protein>
<dbReference type="AlphaFoldDB" id="A0A0N8JY69"/>
<evidence type="ECO:0000256" key="3">
    <source>
        <dbReference type="SAM" id="MobiDB-lite"/>
    </source>
</evidence>
<dbReference type="Proteomes" id="UP000034805">
    <property type="component" value="Unassembled WGS sequence"/>
</dbReference>
<feature type="region of interest" description="Disordered" evidence="3">
    <location>
        <begin position="162"/>
        <end position="202"/>
    </location>
</feature>
<keyword evidence="2" id="KW-0965">Cell junction</keyword>
<organism evidence="5 6">
    <name type="scientific">Scleropages formosus</name>
    <name type="common">Asian bonytongue</name>
    <name type="synonym">Osteoglossum formosum</name>
    <dbReference type="NCBI Taxonomy" id="113540"/>
    <lineage>
        <taxon>Eukaryota</taxon>
        <taxon>Metazoa</taxon>
        <taxon>Chordata</taxon>
        <taxon>Craniata</taxon>
        <taxon>Vertebrata</taxon>
        <taxon>Euteleostomi</taxon>
        <taxon>Actinopterygii</taxon>
        <taxon>Neopterygii</taxon>
        <taxon>Teleostei</taxon>
        <taxon>Osteoglossocephala</taxon>
        <taxon>Osteoglossomorpha</taxon>
        <taxon>Osteoglossiformes</taxon>
        <taxon>Osteoglossidae</taxon>
        <taxon>Scleropages</taxon>
    </lineage>
</organism>
<dbReference type="Pfam" id="PF02208">
    <property type="entry name" value="Sorb"/>
    <property type="match status" value="1"/>
</dbReference>
<reference evidence="5 6" key="1">
    <citation type="submission" date="2015-08" db="EMBL/GenBank/DDBJ databases">
        <title>The genome of the Asian arowana (Scleropages formosus).</title>
        <authorList>
            <person name="Tan M.H."/>
            <person name="Gan H.M."/>
            <person name="Croft L.J."/>
            <person name="Austin C.M."/>
        </authorList>
    </citation>
    <scope>NUCLEOTIDE SEQUENCE [LARGE SCALE GENOMIC DNA]</scope>
    <source>
        <strain evidence="5">Aro1</strain>
    </source>
</reference>
<feature type="region of interest" description="Disordered" evidence="3">
    <location>
        <begin position="1"/>
        <end position="26"/>
    </location>
</feature>
<dbReference type="InterPro" id="IPR003127">
    <property type="entry name" value="SoHo_dom"/>
</dbReference>
<evidence type="ECO:0000259" key="4">
    <source>
        <dbReference type="PROSITE" id="PS50831"/>
    </source>
</evidence>
<dbReference type="EMBL" id="JARO02006127">
    <property type="protein sequence ID" value="KPP65705.1"/>
    <property type="molecule type" value="Genomic_DNA"/>
</dbReference>
<evidence type="ECO:0000313" key="6">
    <source>
        <dbReference type="Proteomes" id="UP000034805"/>
    </source>
</evidence>
<dbReference type="PROSITE" id="PS50831">
    <property type="entry name" value="SOHO"/>
    <property type="match status" value="1"/>
</dbReference>
<evidence type="ECO:0000256" key="2">
    <source>
        <dbReference type="ARBA" id="ARBA00022949"/>
    </source>
</evidence>
<name>A0A0N8JY69_SCLFO</name>
<evidence type="ECO:0000256" key="1">
    <source>
        <dbReference type="ARBA" id="ARBA00004282"/>
    </source>
</evidence>
<comment type="caution">
    <text evidence="5">The sequence shown here is derived from an EMBL/GenBank/DDBJ whole genome shotgun (WGS) entry which is preliminary data.</text>
</comment>
<feature type="region of interest" description="Disordered" evidence="3">
    <location>
        <begin position="85"/>
        <end position="104"/>
    </location>
</feature>
<proteinExistence type="predicted"/>
<accession>A0A0N8JY69</accession>
<gene>
    <name evidence="5" type="ORF">Z043_115865</name>
</gene>
<dbReference type="GO" id="GO:0070161">
    <property type="term" value="C:anchoring junction"/>
    <property type="evidence" value="ECO:0007669"/>
    <property type="project" value="UniProtKB-SubCell"/>
</dbReference>
<evidence type="ECO:0000313" key="5">
    <source>
        <dbReference type="EMBL" id="KPP65705.1"/>
    </source>
</evidence>